<dbReference type="PANTHER" id="PTHR35477:SF1">
    <property type="entry name" value="OS06G0728500 PROTEIN"/>
    <property type="match status" value="1"/>
</dbReference>
<protein>
    <submittedName>
        <fullName evidence="1">Uncharacterized protein</fullName>
    </submittedName>
</protein>
<comment type="caution">
    <text evidence="1">The sequence shown here is derived from an EMBL/GenBank/DDBJ whole genome shotgun (WGS) entry which is preliminary data.</text>
</comment>
<evidence type="ECO:0000313" key="1">
    <source>
        <dbReference type="EMBL" id="KAJ4967399.1"/>
    </source>
</evidence>
<accession>A0A9Q0KBI6</accession>
<dbReference type="OrthoDB" id="1910495at2759"/>
<evidence type="ECO:0000313" key="2">
    <source>
        <dbReference type="Proteomes" id="UP001141806"/>
    </source>
</evidence>
<dbReference type="Proteomes" id="UP001141806">
    <property type="component" value="Unassembled WGS sequence"/>
</dbReference>
<keyword evidence="2" id="KW-1185">Reference proteome</keyword>
<name>A0A9Q0KBI6_9MAGN</name>
<sequence length="395" mass="43276">MEEADFCGFSCLDADVRLPPRKRLLAGLKKQSCYYSSLPSPLSSIATDYTAHLRNLLSSDSESPGLSAEEIVDASRSAAIAAAKVAATAKAAAEEKAAVAVRAAAAAKSALELVASVTEKTSCKERSMRKNKPKKHVPVNLLYKKRQPVENCKADEELARKLHRAMNSSPRISKNSEISSWKVHNNHNHNYLPELDNTRSSDGVLLLSEGNPPSICEKNAVASEVNCAGSILKLGNTDKVSERGLESKPLYFTQVNCLEMDKFPSTREAVTSYPKKIHERLLEDTGTSGRKRGRVKQKRLLLTLCTIKDRENLREDSESIGCSLMAEPNDESISRNMRLFSANAPSKGEVSAKAMPIRKNKDFKPTPCFAENKIMQPLCSNPTVTTGSAMIEVDH</sequence>
<organism evidence="1 2">
    <name type="scientific">Protea cynaroides</name>
    <dbReference type="NCBI Taxonomy" id="273540"/>
    <lineage>
        <taxon>Eukaryota</taxon>
        <taxon>Viridiplantae</taxon>
        <taxon>Streptophyta</taxon>
        <taxon>Embryophyta</taxon>
        <taxon>Tracheophyta</taxon>
        <taxon>Spermatophyta</taxon>
        <taxon>Magnoliopsida</taxon>
        <taxon>Proteales</taxon>
        <taxon>Proteaceae</taxon>
        <taxon>Protea</taxon>
    </lineage>
</organism>
<dbReference type="AlphaFoldDB" id="A0A9Q0KBI6"/>
<proteinExistence type="predicted"/>
<gene>
    <name evidence="1" type="ORF">NE237_019248</name>
</gene>
<dbReference type="PANTHER" id="PTHR35477">
    <property type="entry name" value="OS06G0728500 PROTEIN"/>
    <property type="match status" value="1"/>
</dbReference>
<dbReference type="EMBL" id="JAMYWD010000007">
    <property type="protein sequence ID" value="KAJ4967399.1"/>
    <property type="molecule type" value="Genomic_DNA"/>
</dbReference>
<reference evidence="1" key="1">
    <citation type="journal article" date="2023" name="Plant J.">
        <title>The genome of the king protea, Protea cynaroides.</title>
        <authorList>
            <person name="Chang J."/>
            <person name="Duong T.A."/>
            <person name="Schoeman C."/>
            <person name="Ma X."/>
            <person name="Roodt D."/>
            <person name="Barker N."/>
            <person name="Li Z."/>
            <person name="Van de Peer Y."/>
            <person name="Mizrachi E."/>
        </authorList>
    </citation>
    <scope>NUCLEOTIDE SEQUENCE</scope>
    <source>
        <tissue evidence="1">Young leaves</tissue>
    </source>
</reference>